<dbReference type="PIRSF" id="PIRSF017393">
    <property type="entry name" value="MTase_SAV2177"/>
    <property type="match status" value="1"/>
</dbReference>
<dbReference type="InterPro" id="IPR029063">
    <property type="entry name" value="SAM-dependent_MTases_sf"/>
</dbReference>
<dbReference type="EMBL" id="JBHSXS010000002">
    <property type="protein sequence ID" value="MFC6879007.1"/>
    <property type="molecule type" value="Genomic_DNA"/>
</dbReference>
<dbReference type="Proteomes" id="UP001596380">
    <property type="component" value="Unassembled WGS sequence"/>
</dbReference>
<keyword evidence="2" id="KW-1185">Reference proteome</keyword>
<name>A0ABW2CBY5_9ACTN</name>
<keyword evidence="1" id="KW-0808">Transferase</keyword>
<evidence type="ECO:0000313" key="1">
    <source>
        <dbReference type="EMBL" id="MFC6879007.1"/>
    </source>
</evidence>
<protein>
    <submittedName>
        <fullName evidence="1">SAM-dependent methyltransferase</fullName>
        <ecNumber evidence="1">2.1.1.-</ecNumber>
    </submittedName>
</protein>
<dbReference type="Pfam" id="PF04672">
    <property type="entry name" value="Methyltransf_19"/>
    <property type="match status" value="1"/>
</dbReference>
<dbReference type="EC" id="2.1.1.-" evidence="1"/>
<proteinExistence type="predicted"/>
<sequence>MDLDSGRPNVARMYDYYLGGKDNFAADRAAVADVLRAAPEAAVLARANRAFLGRAVRWLAAHGVRQFLDLGTGLPTRENVHQVALEARPDARVVYVDHDPVVLVHARALLGSCERVRIVGADMREPGAILAAPEVAELLDLDEPVGVLFVSVLHFLTDAEDPAGVVGAFMDAVPSGSHLVISHATAEVRPDAARQAAAVYDRASAPMVQRSGEQVEALFRGVRLLPPGVVPVTDWPLPRPSAGGHRWILGGVGRRP</sequence>
<organism evidence="1 2">
    <name type="scientific">Actinomadura yumaensis</name>
    <dbReference type="NCBI Taxonomy" id="111807"/>
    <lineage>
        <taxon>Bacteria</taxon>
        <taxon>Bacillati</taxon>
        <taxon>Actinomycetota</taxon>
        <taxon>Actinomycetes</taxon>
        <taxon>Streptosporangiales</taxon>
        <taxon>Thermomonosporaceae</taxon>
        <taxon>Actinomadura</taxon>
    </lineage>
</organism>
<keyword evidence="1" id="KW-0489">Methyltransferase</keyword>
<accession>A0ABW2CBY5</accession>
<reference evidence="2" key="1">
    <citation type="journal article" date="2019" name="Int. J. Syst. Evol. Microbiol.">
        <title>The Global Catalogue of Microorganisms (GCM) 10K type strain sequencing project: providing services to taxonomists for standard genome sequencing and annotation.</title>
        <authorList>
            <consortium name="The Broad Institute Genomics Platform"/>
            <consortium name="The Broad Institute Genome Sequencing Center for Infectious Disease"/>
            <person name="Wu L."/>
            <person name="Ma J."/>
        </authorList>
    </citation>
    <scope>NUCLEOTIDE SEQUENCE [LARGE SCALE GENOMIC DNA]</scope>
    <source>
        <strain evidence="2">JCM 3369</strain>
    </source>
</reference>
<dbReference type="GO" id="GO:0008168">
    <property type="term" value="F:methyltransferase activity"/>
    <property type="evidence" value="ECO:0007669"/>
    <property type="project" value="UniProtKB-KW"/>
</dbReference>
<dbReference type="Gene3D" id="3.40.50.150">
    <property type="entry name" value="Vaccinia Virus protein VP39"/>
    <property type="match status" value="1"/>
</dbReference>
<dbReference type="InterPro" id="IPR006764">
    <property type="entry name" value="SAM_dep_MeTrfase_SAV2177_type"/>
</dbReference>
<dbReference type="GO" id="GO:0032259">
    <property type="term" value="P:methylation"/>
    <property type="evidence" value="ECO:0007669"/>
    <property type="project" value="UniProtKB-KW"/>
</dbReference>
<comment type="caution">
    <text evidence="1">The sequence shown here is derived from an EMBL/GenBank/DDBJ whole genome shotgun (WGS) entry which is preliminary data.</text>
</comment>
<evidence type="ECO:0000313" key="2">
    <source>
        <dbReference type="Proteomes" id="UP001596380"/>
    </source>
</evidence>
<dbReference type="SUPFAM" id="SSF53335">
    <property type="entry name" value="S-adenosyl-L-methionine-dependent methyltransferases"/>
    <property type="match status" value="1"/>
</dbReference>
<dbReference type="RefSeq" id="WP_160823715.1">
    <property type="nucleotide sequence ID" value="NZ_JBHSXE010000001.1"/>
</dbReference>
<gene>
    <name evidence="1" type="ORF">ACFQKB_04435</name>
</gene>